<evidence type="ECO:0000313" key="8">
    <source>
        <dbReference type="Proteomes" id="UP000462091"/>
    </source>
</evidence>
<name>A0A2A7A8B4_9FIRM</name>
<dbReference type="Gene3D" id="3.30.70.1210">
    <property type="entry name" value="Crispr-associated protein, domain 2"/>
    <property type="match status" value="1"/>
</dbReference>
<proteinExistence type="predicted"/>
<dbReference type="SMART" id="SM01101">
    <property type="entry name" value="CRISPR_assoc"/>
    <property type="match status" value="1"/>
</dbReference>
<dbReference type="GeneID" id="75067115"/>
<sequence length="210" mass="23456">MYLSRVELDPTRRSTMAALAAPQKLHGAVESAFAGERRRRLWRLDRLGERLYLLLLSEDAPELSGVVEQFGTGAAAETRSYDPLLQRVEPGSCWQFRLTANPTKSCKDTQNPAARGTVAAHCTTQYQKQWLLERAAKRGFALREEGFTVTRVQWQHFAKHGTRPVTLLAVTYEGVLQVTDAEQFRALLCQGMGRGKAYGLGLMTVMRAGN</sequence>
<reference evidence="4 7" key="3">
    <citation type="submission" date="2018-02" db="EMBL/GenBank/DDBJ databases">
        <title>Complete genome sequencing of Faecalibacterium prausnitzii strains isolated from the human gut.</title>
        <authorList>
            <person name="Fitzgerald B.C."/>
            <person name="Shkoporov A.N."/>
            <person name="Ross P.R."/>
            <person name="Hill C."/>
        </authorList>
    </citation>
    <scope>NUCLEOTIDE SEQUENCE [LARGE SCALE GENOMIC DNA]</scope>
    <source>
        <strain evidence="4 7">APC924/119</strain>
    </source>
</reference>
<dbReference type="RefSeq" id="WP_015537473.1">
    <property type="nucleotide sequence ID" value="NZ_BNEV01000061.1"/>
</dbReference>
<dbReference type="Proteomes" id="UP000219901">
    <property type="component" value="Unassembled WGS sequence"/>
</dbReference>
<reference evidence="5 6" key="1">
    <citation type="journal article" date="2017" name="Front. Microbiol.">
        <title>New Insights into the Diversity of the Genus Faecalibacterium.</title>
        <authorList>
            <person name="Benevides L."/>
            <person name="Burman S."/>
            <person name="Martin R."/>
            <person name="Robert V."/>
            <person name="Thomas M."/>
            <person name="Miquel S."/>
            <person name="Chain F."/>
            <person name="Sokol H."/>
            <person name="Bermudez-Humaran L.G."/>
            <person name="Morrison M."/>
            <person name="Langella P."/>
            <person name="Azevedo V.A."/>
            <person name="Chatel J.M."/>
            <person name="Soares S."/>
        </authorList>
    </citation>
    <scope>NUCLEOTIDE SEQUENCE [LARGE SCALE GENOMIC DNA]</scope>
    <source>
        <strain evidence="2 5">CNCM I 4546</strain>
        <strain evidence="3 6">CNCM I 4573</strain>
    </source>
</reference>
<dbReference type="AlphaFoldDB" id="A0A2A7A8B4"/>
<dbReference type="EMBL" id="PRLF01000002">
    <property type="protein sequence ID" value="RAW66821.1"/>
    <property type="molecule type" value="Genomic_DNA"/>
</dbReference>
<dbReference type="Proteomes" id="UP000462091">
    <property type="component" value="Unassembled WGS sequence"/>
</dbReference>
<protein>
    <submittedName>
        <fullName evidence="3">Type I-E CRISPR-associated protein Cas6/Cse3/CasE</fullName>
    </submittedName>
</protein>
<reference evidence="3" key="2">
    <citation type="submission" date="2017-07" db="EMBL/GenBank/DDBJ databases">
        <authorList>
            <person name="Sun Z.S."/>
            <person name="Albrecht U."/>
            <person name="Echele G."/>
            <person name="Lee C.C."/>
        </authorList>
    </citation>
    <scope>NUCLEOTIDE SEQUENCE</scope>
    <source>
        <strain evidence="2">CNCM I 4546</strain>
        <strain evidence="3">CNCM I 4573</strain>
    </source>
</reference>
<evidence type="ECO:0000313" key="5">
    <source>
        <dbReference type="Proteomes" id="UP000219901"/>
    </source>
</evidence>
<evidence type="ECO:0000313" key="6">
    <source>
        <dbReference type="Proteomes" id="UP000220157"/>
    </source>
</evidence>
<reference evidence="1 8" key="4">
    <citation type="journal article" date="2019" name="Nat. Med.">
        <title>A library of human gut bacterial isolates paired with longitudinal multiomics data enables mechanistic microbiome research.</title>
        <authorList>
            <person name="Poyet M."/>
            <person name="Groussin M."/>
            <person name="Gibbons S.M."/>
            <person name="Avila-Pacheco J."/>
            <person name="Jiang X."/>
            <person name="Kearney S.M."/>
            <person name="Perrotta A.R."/>
            <person name="Berdy B."/>
            <person name="Zhao S."/>
            <person name="Lieberman T.D."/>
            <person name="Swanson P.K."/>
            <person name="Smith M."/>
            <person name="Roesemann S."/>
            <person name="Alexander J.E."/>
            <person name="Rich S.A."/>
            <person name="Livny J."/>
            <person name="Vlamakis H."/>
            <person name="Clish C."/>
            <person name="Bullock K."/>
            <person name="Deik A."/>
            <person name="Scott J."/>
            <person name="Pierce K.A."/>
            <person name="Xavier R.J."/>
            <person name="Alm E.J."/>
        </authorList>
    </citation>
    <scope>NUCLEOTIDE SEQUENCE [LARGE SCALE GENOMIC DNA]</scope>
    <source>
        <strain evidence="1 8">BIOML-B1</strain>
    </source>
</reference>
<evidence type="ECO:0000313" key="7">
    <source>
        <dbReference type="Proteomes" id="UP000250550"/>
    </source>
</evidence>
<accession>A0A2A7A8B4</accession>
<evidence type="ECO:0000313" key="1">
    <source>
        <dbReference type="EMBL" id="MSC52899.1"/>
    </source>
</evidence>
<dbReference type="Pfam" id="PF08798">
    <property type="entry name" value="CRISPR_assoc"/>
    <property type="match status" value="1"/>
</dbReference>
<gene>
    <name evidence="3" type="primary">cas6e</name>
    <name evidence="4" type="ORF">C4N21_03080</name>
    <name evidence="2" type="ORF">CGS55_07930</name>
    <name evidence="3" type="ORF">CGS56_08940</name>
    <name evidence="1" type="ORF">GKE10_13550</name>
</gene>
<dbReference type="Gene3D" id="3.30.70.1200">
    <property type="entry name" value="Crispr-associated protein, domain 1"/>
    <property type="match status" value="1"/>
</dbReference>
<dbReference type="SUPFAM" id="SSF117987">
    <property type="entry name" value="CRISPR-associated protein"/>
    <property type="match status" value="2"/>
</dbReference>
<evidence type="ECO:0000313" key="2">
    <source>
        <dbReference type="EMBL" id="PDX72428.1"/>
    </source>
</evidence>
<dbReference type="EMBL" id="NMTV01000047">
    <property type="protein sequence ID" value="PDX72428.1"/>
    <property type="molecule type" value="Genomic_DNA"/>
</dbReference>
<evidence type="ECO:0000313" key="4">
    <source>
        <dbReference type="EMBL" id="RAW66821.1"/>
    </source>
</evidence>
<evidence type="ECO:0000313" key="3">
    <source>
        <dbReference type="EMBL" id="PDX75377.1"/>
    </source>
</evidence>
<dbReference type="EMBL" id="NMTW01000037">
    <property type="protein sequence ID" value="PDX75377.1"/>
    <property type="molecule type" value="Genomic_DNA"/>
</dbReference>
<dbReference type="Proteomes" id="UP000220157">
    <property type="component" value="Unassembled WGS sequence"/>
</dbReference>
<dbReference type="NCBIfam" id="TIGR01907">
    <property type="entry name" value="casE_Cse3"/>
    <property type="match status" value="1"/>
</dbReference>
<dbReference type="Proteomes" id="UP000250550">
    <property type="component" value="Unassembled WGS sequence"/>
</dbReference>
<dbReference type="InterPro" id="IPR010179">
    <property type="entry name" value="CRISPR-assoc_prot_Cse3"/>
</dbReference>
<dbReference type="EMBL" id="WKQM01000042">
    <property type="protein sequence ID" value="MSC52899.1"/>
    <property type="molecule type" value="Genomic_DNA"/>
</dbReference>
<dbReference type="CDD" id="cd09727">
    <property type="entry name" value="Cas6_I-E"/>
    <property type="match status" value="1"/>
</dbReference>
<organism evidence="3 6">
    <name type="scientific">Faecalibacterium prausnitzii</name>
    <dbReference type="NCBI Taxonomy" id="853"/>
    <lineage>
        <taxon>Bacteria</taxon>
        <taxon>Bacillati</taxon>
        <taxon>Bacillota</taxon>
        <taxon>Clostridia</taxon>
        <taxon>Eubacteriales</taxon>
        <taxon>Oscillospiraceae</taxon>
        <taxon>Faecalibacterium</taxon>
    </lineage>
</organism>
<comment type="caution">
    <text evidence="3">The sequence shown here is derived from an EMBL/GenBank/DDBJ whole genome shotgun (WGS) entry which is preliminary data.</text>
</comment>